<feature type="compositionally biased region" description="Basic and acidic residues" evidence="1">
    <location>
        <begin position="108"/>
        <end position="123"/>
    </location>
</feature>
<evidence type="ECO:0000313" key="2">
    <source>
        <dbReference type="EMBL" id="SMD13750.1"/>
    </source>
</evidence>
<reference evidence="2 3" key="1">
    <citation type="submission" date="2017-04" db="EMBL/GenBank/DDBJ databases">
        <authorList>
            <person name="Afonso C.L."/>
            <person name="Miller P.J."/>
            <person name="Scott M.A."/>
            <person name="Spackman E."/>
            <person name="Goraichik I."/>
            <person name="Dimitrov K.M."/>
            <person name="Suarez D.L."/>
            <person name="Swayne D.E."/>
        </authorList>
    </citation>
    <scope>NUCLEOTIDE SEQUENCE [LARGE SCALE GENOMIC DNA]</scope>
    <source>
        <strain evidence="2 3">DSM 43828</strain>
    </source>
</reference>
<feature type="region of interest" description="Disordered" evidence="1">
    <location>
        <begin position="75"/>
        <end position="162"/>
    </location>
</feature>
<protein>
    <submittedName>
        <fullName evidence="2">Uncharacterized protein</fullName>
    </submittedName>
</protein>
<name>A0A1W2EVM5_KIBAR</name>
<feature type="compositionally biased region" description="Basic residues" evidence="1">
    <location>
        <begin position="133"/>
        <end position="145"/>
    </location>
</feature>
<evidence type="ECO:0000313" key="3">
    <source>
        <dbReference type="Proteomes" id="UP000192674"/>
    </source>
</evidence>
<dbReference type="AlphaFoldDB" id="A0A1W2EVM5"/>
<dbReference type="Proteomes" id="UP000192674">
    <property type="component" value="Unassembled WGS sequence"/>
</dbReference>
<evidence type="ECO:0000256" key="1">
    <source>
        <dbReference type="SAM" id="MobiDB-lite"/>
    </source>
</evidence>
<gene>
    <name evidence="2" type="ORF">SAMN05661093_04914</name>
</gene>
<dbReference type="RefSeq" id="WP_084429316.1">
    <property type="nucleotide sequence ID" value="NZ_FWXV01000004.1"/>
</dbReference>
<dbReference type="OrthoDB" id="7596694at2"/>
<sequence>MGIVDCSADVQANGRKYTVRAATLPANGDQDESVEVALSGLDSAGAATECGSFKLPADSLNVVGKLISQVLSGLSTLSGRSTASPANAQAPWTKEQDEELRHVQRARLPPDPRRSLRPHDRINPRPIAPNRLRSGRTRPRLRPAARRVVMPLHPSRPPPRTP</sequence>
<dbReference type="EMBL" id="FWXV01000004">
    <property type="protein sequence ID" value="SMD13750.1"/>
    <property type="molecule type" value="Genomic_DNA"/>
</dbReference>
<keyword evidence="3" id="KW-1185">Reference proteome</keyword>
<proteinExistence type="predicted"/>
<accession>A0A1W2EVM5</accession>
<organism evidence="2 3">
    <name type="scientific">Kibdelosporangium aridum</name>
    <dbReference type="NCBI Taxonomy" id="2030"/>
    <lineage>
        <taxon>Bacteria</taxon>
        <taxon>Bacillati</taxon>
        <taxon>Actinomycetota</taxon>
        <taxon>Actinomycetes</taxon>
        <taxon>Pseudonocardiales</taxon>
        <taxon>Pseudonocardiaceae</taxon>
        <taxon>Kibdelosporangium</taxon>
    </lineage>
</organism>
<feature type="compositionally biased region" description="Low complexity" evidence="1">
    <location>
        <begin position="75"/>
        <end position="84"/>
    </location>
</feature>